<dbReference type="EMBL" id="SDWV01000021">
    <property type="protein sequence ID" value="RYC05721.1"/>
    <property type="molecule type" value="Genomic_DNA"/>
</dbReference>
<dbReference type="Proteomes" id="UP000291101">
    <property type="component" value="Unassembled WGS sequence"/>
</dbReference>
<reference evidence="1 2" key="1">
    <citation type="submission" date="2019-01" db="EMBL/GenBank/DDBJ databases">
        <title>Novel species of Nocardioides.</title>
        <authorList>
            <person name="Liu Q."/>
            <person name="X Y.-H."/>
        </authorList>
    </citation>
    <scope>NUCLEOTIDE SEQUENCE [LARGE SCALE GENOMIC DNA]</scope>
    <source>
        <strain evidence="1 2">HLT2-9</strain>
    </source>
</reference>
<protein>
    <submittedName>
        <fullName evidence="1">Uncharacterized protein</fullName>
    </submittedName>
</protein>
<evidence type="ECO:0000313" key="1">
    <source>
        <dbReference type="EMBL" id="RYC05721.1"/>
    </source>
</evidence>
<dbReference type="AlphaFoldDB" id="A0A4Q2SL69"/>
<evidence type="ECO:0000313" key="2">
    <source>
        <dbReference type="Proteomes" id="UP000291101"/>
    </source>
</evidence>
<gene>
    <name evidence="1" type="ORF">EUA94_17630</name>
</gene>
<keyword evidence="2" id="KW-1185">Reference proteome</keyword>
<organism evidence="1 2">
    <name type="scientific">Nocardioides zhouii</name>
    <dbReference type="NCBI Taxonomy" id="1168729"/>
    <lineage>
        <taxon>Bacteria</taxon>
        <taxon>Bacillati</taxon>
        <taxon>Actinomycetota</taxon>
        <taxon>Actinomycetes</taxon>
        <taxon>Propionibacteriales</taxon>
        <taxon>Nocardioidaceae</taxon>
        <taxon>Nocardioides</taxon>
    </lineage>
</organism>
<dbReference type="InterPro" id="IPR005361">
    <property type="entry name" value="UPF0158"/>
</dbReference>
<proteinExistence type="predicted"/>
<sequence>MDEREALTHLRSIVIRGDKAELVTALGRDPWPADSLQLIGDGLLAAVRARADGSADLAHACATALRERGWAGDGELAEALDASQGIGPAPMLRPLPVDLEDLSMVLEGDPVQGGGRIELSGGEVWPQSAIEYAEEVGETDDDDPDRWLWVHCEGSHEGYLDMERFIDDLDDPPFAGLLARAISGRGAFRRFKDTLSERPDLMTRWYAFSNDRQRGRARRWLAAEGFTPTLPSGRSE</sequence>
<accession>A0A4Q2SL69</accession>
<dbReference type="Pfam" id="PF03682">
    <property type="entry name" value="UPF0158"/>
    <property type="match status" value="1"/>
</dbReference>
<dbReference type="OrthoDB" id="9816539at2"/>
<name>A0A4Q2SL69_9ACTN</name>
<comment type="caution">
    <text evidence="1">The sequence shown here is derived from an EMBL/GenBank/DDBJ whole genome shotgun (WGS) entry which is preliminary data.</text>
</comment>
<dbReference type="RefSeq" id="WP_129428212.1">
    <property type="nucleotide sequence ID" value="NZ_SDWV01000021.1"/>
</dbReference>